<keyword evidence="16" id="KW-1185">Reference proteome</keyword>
<dbReference type="PANTHER" id="PTHR11351">
    <property type="entry name" value="ACYL-COA DESATURASE"/>
    <property type="match status" value="1"/>
</dbReference>
<dbReference type="AlphaFoldDB" id="A0A518BFI8"/>
<evidence type="ECO:0000256" key="2">
    <source>
        <dbReference type="ARBA" id="ARBA00008749"/>
    </source>
</evidence>
<sequence>MQVERTAPPVLWTNTIFLGLAHAVAAYAVVHLFWIGVSPWTLALAGLWFVLCGLGITGGYHRLFAHRTFRASAPVRLLALLFGAASVQNSALDWAADHRQHHNRADKHDDPYSIHHGFWWAHMGWVMHQGPTAQKRGVHDLERDPLVVWQDRYYGWIALAMGAVLPTSLGLLWGDPLGAFLIAGFLRLVLQWHATFAINSFTHRFGSRPYDPQSTARDSWWTALVTFGEGYHNFHHRFPTDYRNGVRWYHFDPTKWTVWTLSRVGLTKELRRTPRERIRSARDKASAA</sequence>
<evidence type="ECO:0000256" key="13">
    <source>
        <dbReference type="SAM" id="Phobius"/>
    </source>
</evidence>
<accession>A0A518BFI8</accession>
<evidence type="ECO:0000256" key="3">
    <source>
        <dbReference type="ARBA" id="ARBA00022516"/>
    </source>
</evidence>
<keyword evidence="10" id="KW-0443">Lipid metabolism</keyword>
<dbReference type="Pfam" id="PF00487">
    <property type="entry name" value="FA_desaturase"/>
    <property type="match status" value="1"/>
</dbReference>
<dbReference type="PANTHER" id="PTHR11351:SF31">
    <property type="entry name" value="DESATURASE 1, ISOFORM A-RELATED"/>
    <property type="match status" value="1"/>
</dbReference>
<dbReference type="EMBL" id="CP036287">
    <property type="protein sequence ID" value="QDU65744.1"/>
    <property type="molecule type" value="Genomic_DNA"/>
</dbReference>
<dbReference type="GO" id="GO:0046872">
    <property type="term" value="F:metal ion binding"/>
    <property type="evidence" value="ECO:0007669"/>
    <property type="project" value="UniProtKB-KW"/>
</dbReference>
<comment type="similarity">
    <text evidence="2">Belongs to the fatty acid desaturase type 2 family.</text>
</comment>
<dbReference type="PRINTS" id="PR00075">
    <property type="entry name" value="FACDDSATRASE"/>
</dbReference>
<keyword evidence="4 13" id="KW-0812">Transmembrane</keyword>
<keyword evidence="6" id="KW-0276">Fatty acid metabolism</keyword>
<reference evidence="15 16" key="1">
    <citation type="submission" date="2019-02" db="EMBL/GenBank/DDBJ databases">
        <title>Deep-cultivation of Planctomycetes and their phenomic and genomic characterization uncovers novel biology.</title>
        <authorList>
            <person name="Wiegand S."/>
            <person name="Jogler M."/>
            <person name="Boedeker C."/>
            <person name="Pinto D."/>
            <person name="Vollmers J."/>
            <person name="Rivas-Marin E."/>
            <person name="Kohn T."/>
            <person name="Peeters S.H."/>
            <person name="Heuer A."/>
            <person name="Rast P."/>
            <person name="Oberbeckmann S."/>
            <person name="Bunk B."/>
            <person name="Jeske O."/>
            <person name="Meyerdierks A."/>
            <person name="Storesund J.E."/>
            <person name="Kallscheuer N."/>
            <person name="Luecker S."/>
            <person name="Lage O.M."/>
            <person name="Pohl T."/>
            <person name="Merkel B.J."/>
            <person name="Hornburger P."/>
            <person name="Mueller R.-W."/>
            <person name="Bruemmer F."/>
            <person name="Labrenz M."/>
            <person name="Spormann A.M."/>
            <person name="Op den Camp H."/>
            <person name="Overmann J."/>
            <person name="Amann R."/>
            <person name="Jetten M.S.M."/>
            <person name="Mascher T."/>
            <person name="Medema M.H."/>
            <person name="Devos D.P."/>
            <person name="Kaster A.-K."/>
            <person name="Ovreas L."/>
            <person name="Rohde M."/>
            <person name="Galperin M.Y."/>
            <person name="Jogler C."/>
        </authorList>
    </citation>
    <scope>NUCLEOTIDE SEQUENCE [LARGE SCALE GENOMIC DNA]</scope>
    <source>
        <strain evidence="15 16">Pla133</strain>
    </source>
</reference>
<evidence type="ECO:0000313" key="16">
    <source>
        <dbReference type="Proteomes" id="UP000316921"/>
    </source>
</evidence>
<dbReference type="InterPro" id="IPR005804">
    <property type="entry name" value="FA_desaturase_dom"/>
</dbReference>
<dbReference type="KEGG" id="pbap:Pla133_08100"/>
<dbReference type="GO" id="GO:0016020">
    <property type="term" value="C:membrane"/>
    <property type="evidence" value="ECO:0007669"/>
    <property type="project" value="UniProtKB-SubCell"/>
</dbReference>
<evidence type="ECO:0000256" key="5">
    <source>
        <dbReference type="ARBA" id="ARBA00022723"/>
    </source>
</evidence>
<dbReference type="GO" id="GO:0006633">
    <property type="term" value="P:fatty acid biosynthetic process"/>
    <property type="evidence" value="ECO:0007669"/>
    <property type="project" value="UniProtKB-KW"/>
</dbReference>
<evidence type="ECO:0000256" key="12">
    <source>
        <dbReference type="ARBA" id="ARBA00023160"/>
    </source>
</evidence>
<evidence type="ECO:0000256" key="7">
    <source>
        <dbReference type="ARBA" id="ARBA00022989"/>
    </source>
</evidence>
<keyword evidence="12" id="KW-0275">Fatty acid biosynthesis</keyword>
<keyword evidence="8" id="KW-0560">Oxidoreductase</keyword>
<evidence type="ECO:0000256" key="9">
    <source>
        <dbReference type="ARBA" id="ARBA00023004"/>
    </source>
</evidence>
<name>A0A518BFI8_9BACT</name>
<keyword evidence="3" id="KW-0444">Lipid biosynthesis</keyword>
<dbReference type="RefSeq" id="WP_145062639.1">
    <property type="nucleotide sequence ID" value="NZ_CP036287.1"/>
</dbReference>
<dbReference type="GO" id="GO:0016717">
    <property type="term" value="F:oxidoreductase activity, acting on paired donors, with oxidation of a pair of donors resulting in the reduction of molecular oxygen to two molecules of water"/>
    <property type="evidence" value="ECO:0007669"/>
    <property type="project" value="InterPro"/>
</dbReference>
<dbReference type="InterPro" id="IPR001522">
    <property type="entry name" value="FADS-1_CS"/>
</dbReference>
<keyword evidence="11 13" id="KW-0472">Membrane</keyword>
<proteinExistence type="inferred from homology"/>
<keyword evidence="9" id="KW-0408">Iron</keyword>
<dbReference type="PROSITE" id="PS00476">
    <property type="entry name" value="FATTY_ACID_DESATUR_1"/>
    <property type="match status" value="1"/>
</dbReference>
<evidence type="ECO:0000256" key="10">
    <source>
        <dbReference type="ARBA" id="ARBA00023098"/>
    </source>
</evidence>
<feature type="domain" description="Fatty acid desaturase" evidence="14">
    <location>
        <begin position="39"/>
        <end position="258"/>
    </location>
</feature>
<feature type="transmembrane region" description="Helical" evidence="13">
    <location>
        <begin position="40"/>
        <end position="60"/>
    </location>
</feature>
<evidence type="ECO:0000256" key="4">
    <source>
        <dbReference type="ARBA" id="ARBA00022692"/>
    </source>
</evidence>
<evidence type="ECO:0000256" key="1">
    <source>
        <dbReference type="ARBA" id="ARBA00004141"/>
    </source>
</evidence>
<evidence type="ECO:0000256" key="8">
    <source>
        <dbReference type="ARBA" id="ARBA00023002"/>
    </source>
</evidence>
<evidence type="ECO:0000259" key="14">
    <source>
        <dbReference type="Pfam" id="PF00487"/>
    </source>
</evidence>
<keyword evidence="7 13" id="KW-1133">Transmembrane helix</keyword>
<feature type="transmembrane region" description="Helical" evidence="13">
    <location>
        <begin position="179"/>
        <end position="198"/>
    </location>
</feature>
<feature type="transmembrane region" description="Helical" evidence="13">
    <location>
        <begin position="12"/>
        <end position="34"/>
    </location>
</feature>
<dbReference type="InterPro" id="IPR015876">
    <property type="entry name" value="Acyl-CoA_DS"/>
</dbReference>
<dbReference type="Proteomes" id="UP000316921">
    <property type="component" value="Chromosome"/>
</dbReference>
<feature type="transmembrane region" description="Helical" evidence="13">
    <location>
        <begin position="153"/>
        <end position="173"/>
    </location>
</feature>
<evidence type="ECO:0000256" key="6">
    <source>
        <dbReference type="ARBA" id="ARBA00022832"/>
    </source>
</evidence>
<comment type="subcellular location">
    <subcellularLocation>
        <location evidence="1">Membrane</location>
        <topology evidence="1">Multi-pass membrane protein</topology>
    </subcellularLocation>
</comment>
<gene>
    <name evidence="15" type="ORF">Pla133_08100</name>
</gene>
<keyword evidence="5" id="KW-0479">Metal-binding</keyword>
<protein>
    <submittedName>
        <fullName evidence="15">Fatty acid desaturase</fullName>
    </submittedName>
</protein>
<dbReference type="CDD" id="cd03505">
    <property type="entry name" value="Delta9-FADS-like"/>
    <property type="match status" value="1"/>
</dbReference>
<evidence type="ECO:0000256" key="11">
    <source>
        <dbReference type="ARBA" id="ARBA00023136"/>
    </source>
</evidence>
<organism evidence="15 16">
    <name type="scientific">Engelhardtia mirabilis</name>
    <dbReference type="NCBI Taxonomy" id="2528011"/>
    <lineage>
        <taxon>Bacteria</taxon>
        <taxon>Pseudomonadati</taxon>
        <taxon>Planctomycetota</taxon>
        <taxon>Planctomycetia</taxon>
        <taxon>Planctomycetia incertae sedis</taxon>
        <taxon>Engelhardtia</taxon>
    </lineage>
</organism>
<evidence type="ECO:0000313" key="15">
    <source>
        <dbReference type="EMBL" id="QDU65744.1"/>
    </source>
</evidence>